<reference evidence="2" key="1">
    <citation type="submission" date="2020-03" db="EMBL/GenBank/DDBJ databases">
        <title>Draft Genome Sequence of Cylindrodendrum hubeiense.</title>
        <authorList>
            <person name="Buettner E."/>
            <person name="Kellner H."/>
        </authorList>
    </citation>
    <scope>NUCLEOTIDE SEQUENCE</scope>
    <source>
        <strain evidence="2">IHI 201604</strain>
    </source>
</reference>
<evidence type="ECO:0000313" key="3">
    <source>
        <dbReference type="Proteomes" id="UP000722485"/>
    </source>
</evidence>
<feature type="compositionally biased region" description="Basic and acidic residues" evidence="1">
    <location>
        <begin position="193"/>
        <end position="209"/>
    </location>
</feature>
<comment type="caution">
    <text evidence="2">The sequence shown here is derived from an EMBL/GenBank/DDBJ whole genome shotgun (WGS) entry which is preliminary data.</text>
</comment>
<feature type="compositionally biased region" description="Basic and acidic residues" evidence="1">
    <location>
        <begin position="262"/>
        <end position="271"/>
    </location>
</feature>
<keyword evidence="3" id="KW-1185">Reference proteome</keyword>
<proteinExistence type="predicted"/>
<sequence>MGTARPLDPESSMLTKTSGWLRSWLFPQAQVLARFLPGFSQVPPHGNVPGERLPIPNLTSSLHLHNSFSSRPLRPRDRVASLPRVSANRVNRLCAVFKLAPSDIATRDSFSYVIIMSDGIAPAIDKVGEAAPKAAEAEAAPTVAPASKDSKPDEKKFEDGAKPGLKVPKPVEITSVPQTPLNNGTPVGGTPRPELKIDEEPKETPKEEEAPFILGLQEPESTPVDKDSDPIADKPAEAATNGASKDIEIPGALPSSASSESASREKRKLEEEPVAAKTNGNGNTSSEDKSGPDERTDKKARVEDAPAPATNGKGKAKREKKAAPVVSVGRTARKTRSQGPVEV</sequence>
<name>A0A9P5H1B0_9HYPO</name>
<dbReference type="OrthoDB" id="5235746at2759"/>
<protein>
    <submittedName>
        <fullName evidence="2">Uncharacterized protein</fullName>
    </submittedName>
</protein>
<feature type="compositionally biased region" description="Basic and acidic residues" evidence="1">
    <location>
        <begin position="286"/>
        <end position="304"/>
    </location>
</feature>
<organism evidence="2 3">
    <name type="scientific">Cylindrodendrum hubeiense</name>
    <dbReference type="NCBI Taxonomy" id="595255"/>
    <lineage>
        <taxon>Eukaryota</taxon>
        <taxon>Fungi</taxon>
        <taxon>Dikarya</taxon>
        <taxon>Ascomycota</taxon>
        <taxon>Pezizomycotina</taxon>
        <taxon>Sordariomycetes</taxon>
        <taxon>Hypocreomycetidae</taxon>
        <taxon>Hypocreales</taxon>
        <taxon>Nectriaceae</taxon>
        <taxon>Cylindrodendrum</taxon>
    </lineage>
</organism>
<dbReference type="EMBL" id="JAANBB010000405">
    <property type="protein sequence ID" value="KAF7542914.1"/>
    <property type="molecule type" value="Genomic_DNA"/>
</dbReference>
<feature type="compositionally biased region" description="Polar residues" evidence="1">
    <location>
        <begin position="175"/>
        <end position="185"/>
    </location>
</feature>
<dbReference type="Proteomes" id="UP000722485">
    <property type="component" value="Unassembled WGS sequence"/>
</dbReference>
<feature type="compositionally biased region" description="Basic and acidic residues" evidence="1">
    <location>
        <begin position="148"/>
        <end position="161"/>
    </location>
</feature>
<accession>A0A9P5H1B0</accession>
<feature type="compositionally biased region" description="Basic and acidic residues" evidence="1">
    <location>
        <begin position="223"/>
        <end position="236"/>
    </location>
</feature>
<dbReference type="AlphaFoldDB" id="A0A9P5H1B0"/>
<evidence type="ECO:0000256" key="1">
    <source>
        <dbReference type="SAM" id="MobiDB-lite"/>
    </source>
</evidence>
<evidence type="ECO:0000313" key="2">
    <source>
        <dbReference type="EMBL" id="KAF7542914.1"/>
    </source>
</evidence>
<feature type="compositionally biased region" description="Low complexity" evidence="1">
    <location>
        <begin position="136"/>
        <end position="146"/>
    </location>
</feature>
<gene>
    <name evidence="2" type="ORF">G7Z17_g11168</name>
</gene>
<feature type="region of interest" description="Disordered" evidence="1">
    <location>
        <begin position="136"/>
        <end position="343"/>
    </location>
</feature>